<evidence type="ECO:0000256" key="5">
    <source>
        <dbReference type="ARBA" id="ARBA00023136"/>
    </source>
</evidence>
<evidence type="ECO:0000256" key="1">
    <source>
        <dbReference type="ARBA" id="ARBA00004651"/>
    </source>
</evidence>
<evidence type="ECO:0000256" key="4">
    <source>
        <dbReference type="ARBA" id="ARBA00022989"/>
    </source>
</evidence>
<dbReference type="GO" id="GO:0005886">
    <property type="term" value="C:plasma membrane"/>
    <property type="evidence" value="ECO:0007669"/>
    <property type="project" value="UniProtKB-SubCell"/>
</dbReference>
<dbReference type="HOGENOM" id="CLU_079569_2_3_6"/>
<dbReference type="STRING" id="29491.GCA_000820065_02602"/>
<dbReference type="AlphaFoldDB" id="A4ST79"/>
<dbReference type="InterPro" id="IPR001123">
    <property type="entry name" value="LeuE-type"/>
</dbReference>
<proteinExistence type="predicted"/>
<dbReference type="EMBL" id="CP000644">
    <property type="protein sequence ID" value="ABO92101.1"/>
    <property type="molecule type" value="Genomic_DNA"/>
</dbReference>
<accession>A4ST79</accession>
<dbReference type="eggNOG" id="COG1280">
    <property type="taxonomic scope" value="Bacteria"/>
</dbReference>
<reference evidence="8" key="1">
    <citation type="journal article" date="2008" name="BMC Genomics">
        <title>The genome of Aeromonas salmonicida subsp. salmonicida A449: insights into the evolution of a fish pathogen.</title>
        <authorList>
            <person name="Reith M.E."/>
            <person name="Singh R.K."/>
            <person name="Curtis B."/>
            <person name="Boyd J.M."/>
            <person name="Bouevitch A."/>
            <person name="Kimball J."/>
            <person name="Munholland J."/>
            <person name="Murphy C."/>
            <person name="Sarty D."/>
            <person name="Williams J."/>
            <person name="Nash J.H."/>
            <person name="Johnson S.C."/>
            <person name="Brown L.L."/>
        </authorList>
    </citation>
    <scope>NUCLEOTIDE SEQUENCE [LARGE SCALE GENOMIC DNA]</scope>
    <source>
        <strain evidence="8">A449</strain>
    </source>
</reference>
<gene>
    <name evidence="7" type="ordered locus">ASA_4162</name>
</gene>
<dbReference type="GO" id="GO:0015171">
    <property type="term" value="F:amino acid transmembrane transporter activity"/>
    <property type="evidence" value="ECO:0007669"/>
    <property type="project" value="TreeGrafter"/>
</dbReference>
<evidence type="ECO:0000256" key="6">
    <source>
        <dbReference type="SAM" id="Phobius"/>
    </source>
</evidence>
<keyword evidence="2" id="KW-1003">Cell membrane</keyword>
<evidence type="ECO:0000313" key="7">
    <source>
        <dbReference type="EMBL" id="ABO92101.1"/>
    </source>
</evidence>
<dbReference type="PANTHER" id="PTHR30086">
    <property type="entry name" value="ARGININE EXPORTER PROTEIN ARGO"/>
    <property type="match status" value="1"/>
</dbReference>
<sequence length="207" mass="22295">MMSLEYYALYLLLAVGTVLSPGPAVIYTIGNTLTRGTRHAIAGFVGVAVGILLVATLASLAVLWFTHWLAEGQQILTLGGALYLLYLGVNSWRQRAVGPVVGASTDRDCGRSFAKGALISLLNPKAIIFFTSLFPQFIDFRQGALGQCMLLALTFSAVVLVVHGGYCLVFRWVGLQGYGERFARGINRLSAVMFTGFAILLLMRALG</sequence>
<feature type="transmembrane region" description="Helical" evidence="6">
    <location>
        <begin position="150"/>
        <end position="173"/>
    </location>
</feature>
<organism evidence="7 8">
    <name type="scientific">Aeromonas salmonicida (strain A449)</name>
    <dbReference type="NCBI Taxonomy" id="382245"/>
    <lineage>
        <taxon>Bacteria</taxon>
        <taxon>Pseudomonadati</taxon>
        <taxon>Pseudomonadota</taxon>
        <taxon>Gammaproteobacteria</taxon>
        <taxon>Aeromonadales</taxon>
        <taxon>Aeromonadaceae</taxon>
        <taxon>Aeromonas</taxon>
    </lineage>
</organism>
<keyword evidence="5 6" id="KW-0472">Membrane</keyword>
<protein>
    <submittedName>
        <fullName evidence="7">Transporter, LysE family</fullName>
    </submittedName>
</protein>
<feature type="transmembrane region" description="Helical" evidence="6">
    <location>
        <begin position="117"/>
        <end position="138"/>
    </location>
</feature>
<feature type="transmembrane region" description="Helical" evidence="6">
    <location>
        <begin position="41"/>
        <end position="66"/>
    </location>
</feature>
<keyword evidence="3 6" id="KW-0812">Transmembrane</keyword>
<dbReference type="Pfam" id="PF01810">
    <property type="entry name" value="LysE"/>
    <property type="match status" value="1"/>
</dbReference>
<evidence type="ECO:0000256" key="2">
    <source>
        <dbReference type="ARBA" id="ARBA00022475"/>
    </source>
</evidence>
<evidence type="ECO:0000256" key="3">
    <source>
        <dbReference type="ARBA" id="ARBA00022692"/>
    </source>
</evidence>
<keyword evidence="4 6" id="KW-1133">Transmembrane helix</keyword>
<feature type="transmembrane region" description="Helical" evidence="6">
    <location>
        <begin position="185"/>
        <end position="206"/>
    </location>
</feature>
<comment type="subcellular location">
    <subcellularLocation>
        <location evidence="1">Cell membrane</location>
        <topology evidence="1">Multi-pass membrane protein</topology>
    </subcellularLocation>
</comment>
<dbReference type="PANTHER" id="PTHR30086:SF20">
    <property type="entry name" value="ARGININE EXPORTER PROTEIN ARGO-RELATED"/>
    <property type="match status" value="1"/>
</dbReference>
<name>A4ST79_AERS4</name>
<evidence type="ECO:0000313" key="8">
    <source>
        <dbReference type="Proteomes" id="UP000000225"/>
    </source>
</evidence>
<feature type="transmembrane region" description="Helical" evidence="6">
    <location>
        <begin position="6"/>
        <end position="29"/>
    </location>
</feature>
<dbReference type="Proteomes" id="UP000000225">
    <property type="component" value="Chromosome"/>
</dbReference>
<dbReference type="KEGG" id="asa:ASA_4162"/>